<feature type="domain" description="Plastocyanin-like" evidence="6">
    <location>
        <begin position="80"/>
        <end position="185"/>
    </location>
</feature>
<dbReference type="Pfam" id="PF07732">
    <property type="entry name" value="Cu-oxidase_3"/>
    <property type="match status" value="1"/>
</dbReference>
<dbReference type="EMBL" id="CP045929">
    <property type="protein sequence ID" value="QGK70246.1"/>
    <property type="molecule type" value="Genomic_DNA"/>
</dbReference>
<feature type="domain" description="Plastocyanin-like" evidence="4">
    <location>
        <begin position="274"/>
        <end position="354"/>
    </location>
</feature>
<dbReference type="PANTHER" id="PTHR11709:SF394">
    <property type="entry name" value="FI03373P-RELATED"/>
    <property type="match status" value="1"/>
</dbReference>
<keyword evidence="8" id="KW-1185">Reference proteome</keyword>
<protein>
    <submittedName>
        <fullName evidence="7">Multicopper oxidase domain-containing protein</fullName>
    </submittedName>
</protein>
<dbReference type="GO" id="GO:0005507">
    <property type="term" value="F:copper ion binding"/>
    <property type="evidence" value="ECO:0007669"/>
    <property type="project" value="InterPro"/>
</dbReference>
<evidence type="ECO:0000259" key="5">
    <source>
        <dbReference type="Pfam" id="PF07731"/>
    </source>
</evidence>
<dbReference type="AlphaFoldDB" id="A0A5Q3QA59"/>
<evidence type="ECO:0000256" key="3">
    <source>
        <dbReference type="ARBA" id="ARBA00023008"/>
    </source>
</evidence>
<dbReference type="InterPro" id="IPR008972">
    <property type="entry name" value="Cupredoxin"/>
</dbReference>
<dbReference type="InterPro" id="IPR033138">
    <property type="entry name" value="Cu_oxidase_CS"/>
</dbReference>
<dbReference type="PROSITE" id="PS51318">
    <property type="entry name" value="TAT"/>
    <property type="match status" value="1"/>
</dbReference>
<dbReference type="InterPro" id="IPR006311">
    <property type="entry name" value="TAT_signal"/>
</dbReference>
<dbReference type="PANTHER" id="PTHR11709">
    <property type="entry name" value="MULTI-COPPER OXIDASE"/>
    <property type="match status" value="1"/>
</dbReference>
<dbReference type="CDD" id="cd13896">
    <property type="entry name" value="CuRO_3_CopA"/>
    <property type="match status" value="1"/>
</dbReference>
<dbReference type="InterPro" id="IPR001117">
    <property type="entry name" value="Cu-oxidase_2nd"/>
</dbReference>
<dbReference type="RefSeq" id="WP_154076830.1">
    <property type="nucleotide sequence ID" value="NZ_CP045929.1"/>
</dbReference>
<dbReference type="Pfam" id="PF07731">
    <property type="entry name" value="Cu-oxidase_2"/>
    <property type="match status" value="1"/>
</dbReference>
<dbReference type="SMR" id="A0A5Q3QA59"/>
<sequence length="543" mass="58668">MVVRAVSRRGLLLGAGGLAAAAATTGGMAWSALRAGQTSGPERILPSANEVARAEQARRANGTGRTVHAALTAEPAEVDLGGRVVRTWAYNGRVPGSAIRCRAGDRLDVELRNRLPEPTTVHWHGLRIRNDMDGVPNLTQEPIARGERMRYSLTAPDPGTYWLHPHVGLQRERGLFAPLIIDDPAEPGDYDVEFVVVLDDWLDDVAASPAKVLASLRRGDMNARYRTPVQAGQIEDQSQSWQYDVPRALAEPPPGIPPVSAASRLASSIEYPFYLLNGRLPTAPETFHGKPGQRARIRLINAAGASVFRLALGGHRMTVTHTDGFAVEPVTVDTLQIASGERYDVLVTLDDGVFPLVGVAEGKGAQAFGLVRTASGTAPPPSVQPPELAGQLLRLGDLHATPAVHTGTAAPGASHTLYLTGDMMTFAWRINAESYNHQRPFDGITPLALREGQTVRLDMVNQTHMYHPMHLHGHTFAVRSIADSSGKSHTPLPRGTRKDTVMVGPGQRLSIDFTADNPGQWLVHCHNAYHMVTGMAAMMSYLR</sequence>
<dbReference type="CDD" id="cd13861">
    <property type="entry name" value="CuRO_1_CumA_like"/>
    <property type="match status" value="1"/>
</dbReference>
<accession>A0A5Q3QA59</accession>
<keyword evidence="2" id="KW-0560">Oxidoreductase</keyword>
<dbReference type="InterPro" id="IPR011706">
    <property type="entry name" value="Cu-oxidase_C"/>
</dbReference>
<dbReference type="InterPro" id="IPR002355">
    <property type="entry name" value="Cu_oxidase_Cu_BS"/>
</dbReference>
<dbReference type="SUPFAM" id="SSF49503">
    <property type="entry name" value="Cupredoxins"/>
    <property type="match status" value="3"/>
</dbReference>
<dbReference type="InterPro" id="IPR034279">
    <property type="entry name" value="CuRO_3_CopA"/>
</dbReference>
<evidence type="ECO:0000259" key="4">
    <source>
        <dbReference type="Pfam" id="PF00394"/>
    </source>
</evidence>
<evidence type="ECO:0000313" key="8">
    <source>
        <dbReference type="Proteomes" id="UP000371041"/>
    </source>
</evidence>
<keyword evidence="3" id="KW-0186">Copper</keyword>
<dbReference type="InterPro" id="IPR011707">
    <property type="entry name" value="Cu-oxidase-like_N"/>
</dbReference>
<proteinExistence type="predicted"/>
<feature type="domain" description="Plastocyanin-like" evidence="5">
    <location>
        <begin position="417"/>
        <end position="539"/>
    </location>
</feature>
<evidence type="ECO:0000259" key="6">
    <source>
        <dbReference type="Pfam" id="PF07732"/>
    </source>
</evidence>
<dbReference type="Pfam" id="PF00394">
    <property type="entry name" value="Cu-oxidase"/>
    <property type="match status" value="1"/>
</dbReference>
<evidence type="ECO:0000256" key="1">
    <source>
        <dbReference type="ARBA" id="ARBA00022723"/>
    </source>
</evidence>
<dbReference type="Gene3D" id="2.60.40.420">
    <property type="entry name" value="Cupredoxins - blue copper proteins"/>
    <property type="match status" value="3"/>
</dbReference>
<evidence type="ECO:0000256" key="2">
    <source>
        <dbReference type="ARBA" id="ARBA00023002"/>
    </source>
</evidence>
<dbReference type="GO" id="GO:0016491">
    <property type="term" value="F:oxidoreductase activity"/>
    <property type="evidence" value="ECO:0007669"/>
    <property type="project" value="UniProtKB-KW"/>
</dbReference>
<gene>
    <name evidence="7" type="ORF">GIY23_12550</name>
</gene>
<dbReference type="PROSITE" id="PS00079">
    <property type="entry name" value="MULTICOPPER_OXIDASE1"/>
    <property type="match status" value="1"/>
</dbReference>
<keyword evidence="1" id="KW-0479">Metal-binding</keyword>
<reference evidence="8" key="1">
    <citation type="submission" date="2019-11" db="EMBL/GenBank/DDBJ databases">
        <title>The complete genome sequence of Saccharopolyspora sp. E2A.</title>
        <authorList>
            <person name="Zhang G."/>
        </authorList>
    </citation>
    <scope>NUCLEOTIDE SEQUENCE [LARGE SCALE GENOMIC DNA]</scope>
    <source>
        <strain evidence="8">E2A</strain>
    </source>
</reference>
<dbReference type="Proteomes" id="UP000371041">
    <property type="component" value="Chromosome"/>
</dbReference>
<dbReference type="PROSITE" id="PS00080">
    <property type="entry name" value="MULTICOPPER_OXIDASE2"/>
    <property type="match status" value="1"/>
</dbReference>
<dbReference type="InterPro" id="IPR045087">
    <property type="entry name" value="Cu-oxidase_fam"/>
</dbReference>
<organism evidence="7 8">
    <name type="scientific">Allosaccharopolyspora coralli</name>
    <dbReference type="NCBI Taxonomy" id="2665642"/>
    <lineage>
        <taxon>Bacteria</taxon>
        <taxon>Bacillati</taxon>
        <taxon>Actinomycetota</taxon>
        <taxon>Actinomycetes</taxon>
        <taxon>Pseudonocardiales</taxon>
        <taxon>Pseudonocardiaceae</taxon>
        <taxon>Allosaccharopolyspora</taxon>
    </lineage>
</organism>
<dbReference type="KEGG" id="sace:GIY23_12550"/>
<evidence type="ECO:0000313" key="7">
    <source>
        <dbReference type="EMBL" id="QGK70246.1"/>
    </source>
</evidence>
<name>A0A5Q3QA59_9PSEU</name>